<dbReference type="GO" id="GO:0032259">
    <property type="term" value="P:methylation"/>
    <property type="evidence" value="ECO:0007669"/>
    <property type="project" value="UniProtKB-KW"/>
</dbReference>
<dbReference type="EC" id="2.1.1.-" evidence="5"/>
<gene>
    <name evidence="5" type="ORF">H9812_03680</name>
</gene>
<evidence type="ECO:0000256" key="3">
    <source>
        <dbReference type="ARBA" id="ARBA00022691"/>
    </source>
</evidence>
<feature type="domain" description="S-adenosylmethionine-dependent methyltransferase" evidence="4">
    <location>
        <begin position="62"/>
        <end position="203"/>
    </location>
</feature>
<dbReference type="Gene3D" id="2.60.40.1180">
    <property type="entry name" value="Golgi alpha-mannosidase II"/>
    <property type="match status" value="1"/>
</dbReference>
<accession>A0A9D2DWY4</accession>
<dbReference type="InterPro" id="IPR013780">
    <property type="entry name" value="Glyco_hydro_b"/>
</dbReference>
<sequence length="289" mass="31898">MRIADGWKDYEVIATGDGYKLERWGEHTLLRPDPQVIWHAQRDLFSYPGLEAVYRRSEKGGGAWEYKKPLPQSWNICYKDLTFKVMPMGFKHTGLFPEQAANWETTGEIVRRAVQGGRKVRVLNLFAYTGGASVALAKAGAEVTHVDAAKGMVERAGENARLSGIASGIRYIVDDCKKFVAREIRRGNRYDAIVMDPPSYGRGPGGEMWKIETELFPFVQMCSEVLAKDALFVLINSYTTGLQPTVLSNILTLTLENARGGKVEAYEVGLPTSEGIPLPCGAGGLYTNA</sequence>
<keyword evidence="1 5" id="KW-0489">Methyltransferase</keyword>
<evidence type="ECO:0000313" key="6">
    <source>
        <dbReference type="Proteomes" id="UP000824044"/>
    </source>
</evidence>
<dbReference type="PANTHER" id="PTHR43042">
    <property type="entry name" value="SAM-DEPENDENT METHYLTRANSFERASE"/>
    <property type="match status" value="1"/>
</dbReference>
<reference evidence="5" key="1">
    <citation type="journal article" date="2021" name="PeerJ">
        <title>Extensive microbial diversity within the chicken gut microbiome revealed by metagenomics and culture.</title>
        <authorList>
            <person name="Gilroy R."/>
            <person name="Ravi A."/>
            <person name="Getino M."/>
            <person name="Pursley I."/>
            <person name="Horton D.L."/>
            <person name="Alikhan N.F."/>
            <person name="Baker D."/>
            <person name="Gharbi K."/>
            <person name="Hall N."/>
            <person name="Watson M."/>
            <person name="Adriaenssens E.M."/>
            <person name="Foster-Nyarko E."/>
            <person name="Jarju S."/>
            <person name="Secka A."/>
            <person name="Antonio M."/>
            <person name="Oren A."/>
            <person name="Chaudhuri R.R."/>
            <person name="La Ragione R."/>
            <person name="Hildebrand F."/>
            <person name="Pallen M.J."/>
        </authorList>
    </citation>
    <scope>NUCLEOTIDE SEQUENCE</scope>
    <source>
        <strain evidence="5">CHK33-5263</strain>
    </source>
</reference>
<dbReference type="EMBL" id="DXBS01000072">
    <property type="protein sequence ID" value="HIZ24560.1"/>
    <property type="molecule type" value="Genomic_DNA"/>
</dbReference>
<organism evidence="5 6">
    <name type="scientific">Candidatus Gallimonas intestinigallinarum</name>
    <dbReference type="NCBI Taxonomy" id="2838604"/>
    <lineage>
        <taxon>Bacteria</taxon>
        <taxon>Bacillati</taxon>
        <taxon>Bacillota</taxon>
        <taxon>Clostridia</taxon>
        <taxon>Candidatus Gallimonas</taxon>
    </lineage>
</organism>
<evidence type="ECO:0000256" key="1">
    <source>
        <dbReference type="ARBA" id="ARBA00022603"/>
    </source>
</evidence>
<name>A0A9D2DWY4_9FIRM</name>
<proteinExistence type="predicted"/>
<dbReference type="AlphaFoldDB" id="A0A9D2DWY4"/>
<dbReference type="SUPFAM" id="SSF53335">
    <property type="entry name" value="S-adenosyl-L-methionine-dependent methyltransferases"/>
    <property type="match status" value="1"/>
</dbReference>
<dbReference type="Proteomes" id="UP000824044">
    <property type="component" value="Unassembled WGS sequence"/>
</dbReference>
<protein>
    <submittedName>
        <fullName evidence="5">Class I SAM-dependent methyltransferase</fullName>
        <ecNumber evidence="5">2.1.1.-</ecNumber>
    </submittedName>
</protein>
<dbReference type="PANTHER" id="PTHR43042:SF2">
    <property type="entry name" value="SAM-DEPENDENT METHYLTRANSFERASE"/>
    <property type="match status" value="1"/>
</dbReference>
<evidence type="ECO:0000256" key="2">
    <source>
        <dbReference type="ARBA" id="ARBA00022679"/>
    </source>
</evidence>
<dbReference type="GO" id="GO:0008168">
    <property type="term" value="F:methyltransferase activity"/>
    <property type="evidence" value="ECO:0007669"/>
    <property type="project" value="UniProtKB-KW"/>
</dbReference>
<dbReference type="Pfam" id="PF10672">
    <property type="entry name" value="Methyltrans_SAM"/>
    <property type="match status" value="1"/>
</dbReference>
<dbReference type="Gene3D" id="3.40.50.150">
    <property type="entry name" value="Vaccinia Virus protein VP39"/>
    <property type="match status" value="1"/>
</dbReference>
<dbReference type="InterPro" id="IPR019614">
    <property type="entry name" value="SAM-dep_methyl-trfase"/>
</dbReference>
<keyword evidence="2 5" id="KW-0808">Transferase</keyword>
<dbReference type="InterPro" id="IPR029063">
    <property type="entry name" value="SAM-dependent_MTases_sf"/>
</dbReference>
<dbReference type="CDD" id="cd02440">
    <property type="entry name" value="AdoMet_MTases"/>
    <property type="match status" value="1"/>
</dbReference>
<evidence type="ECO:0000259" key="4">
    <source>
        <dbReference type="Pfam" id="PF10672"/>
    </source>
</evidence>
<comment type="caution">
    <text evidence="5">The sequence shown here is derived from an EMBL/GenBank/DDBJ whole genome shotgun (WGS) entry which is preliminary data.</text>
</comment>
<keyword evidence="3" id="KW-0949">S-adenosyl-L-methionine</keyword>
<reference evidence="5" key="2">
    <citation type="submission" date="2021-04" db="EMBL/GenBank/DDBJ databases">
        <authorList>
            <person name="Gilroy R."/>
        </authorList>
    </citation>
    <scope>NUCLEOTIDE SEQUENCE</scope>
    <source>
        <strain evidence="5">CHK33-5263</strain>
    </source>
</reference>
<evidence type="ECO:0000313" key="5">
    <source>
        <dbReference type="EMBL" id="HIZ24560.1"/>
    </source>
</evidence>